<accession>A0A1G2T974</accession>
<protein>
    <submittedName>
        <fullName evidence="1">Uncharacterized protein</fullName>
    </submittedName>
</protein>
<comment type="caution">
    <text evidence="1">The sequence shown here is derived from an EMBL/GenBank/DDBJ whole genome shotgun (WGS) entry which is preliminary data.</text>
</comment>
<dbReference type="Proteomes" id="UP000179264">
    <property type="component" value="Unassembled WGS sequence"/>
</dbReference>
<name>A0A1G2T974_9BACT</name>
<organism evidence="1 2">
    <name type="scientific">Candidatus Zambryskibacteria bacterium RIFCSPHIGHO2_02_38_10.5</name>
    <dbReference type="NCBI Taxonomy" id="1802742"/>
    <lineage>
        <taxon>Bacteria</taxon>
        <taxon>Candidatus Zambryskiibacteriota</taxon>
    </lineage>
</organism>
<gene>
    <name evidence="1" type="ORF">A2W58_02650</name>
</gene>
<reference evidence="1 2" key="1">
    <citation type="journal article" date="2016" name="Nat. Commun.">
        <title>Thousands of microbial genomes shed light on interconnected biogeochemical processes in an aquifer system.</title>
        <authorList>
            <person name="Anantharaman K."/>
            <person name="Brown C.T."/>
            <person name="Hug L.A."/>
            <person name="Sharon I."/>
            <person name="Castelle C.J."/>
            <person name="Probst A.J."/>
            <person name="Thomas B.C."/>
            <person name="Singh A."/>
            <person name="Wilkins M.J."/>
            <person name="Karaoz U."/>
            <person name="Brodie E.L."/>
            <person name="Williams K.H."/>
            <person name="Hubbard S.S."/>
            <person name="Banfield J.F."/>
        </authorList>
    </citation>
    <scope>NUCLEOTIDE SEQUENCE [LARGE SCALE GENOMIC DNA]</scope>
</reference>
<dbReference type="AlphaFoldDB" id="A0A1G2T974"/>
<sequence>MFNIEKYLEKFSKNIRNAELNKTKILEIIKKHTNLNLLLEEIEIKNYIAYIKSSPAVKNKLFIHKNKILEEISTSLSTKIIDIK</sequence>
<evidence type="ECO:0000313" key="1">
    <source>
        <dbReference type="EMBL" id="OHA93309.1"/>
    </source>
</evidence>
<proteinExistence type="predicted"/>
<dbReference type="EMBL" id="MHVL01000022">
    <property type="protein sequence ID" value="OHA93309.1"/>
    <property type="molecule type" value="Genomic_DNA"/>
</dbReference>
<evidence type="ECO:0000313" key="2">
    <source>
        <dbReference type="Proteomes" id="UP000179264"/>
    </source>
</evidence>